<comment type="caution">
    <text evidence="1">The sequence shown here is derived from an EMBL/GenBank/DDBJ whole genome shotgun (WGS) entry which is preliminary data.</text>
</comment>
<protein>
    <submittedName>
        <fullName evidence="1">Uncharacterized protein</fullName>
    </submittedName>
</protein>
<sequence>MGPLSRPLRFIRRQLPEINFITIHYLYFIFTSLTFALIFWGSSHPSRSVSFTDCLFLTVSAMTNAGMNTVNLSDLNTFQQFLLFILSMLGSSVLVSAVVVYVRWKAFVKKFDDVKRRGRIGRVKTWAGDTLKGRSRTSLGDDTQDEKSEETAAAKEDEKHDLGMDNGVSNKVGERVDTTTTNSGFREDSPDRSHIPGIRFRDDVNLAPDRPATATTSRSTKRAKPKHSGLFTINGIGARPLTSLQTKKGTPVALQNSADIKPSIKRAETTLQAKGSRGDISKYFDSVEGWISRNSQFHGLTEDEREKLGGFEYRAVALLAWLVPFYFVIWQLIGAIGCGAWVALNAPGTALTNGVNPWWAGAFNAASGFSNSGMSLLDANMIAFQRSYYMMLTIGLLLLAGNTCYPIFLRIIIWSMLKVAESFAINRPEDDPWNMRVGTLRFLLDHPRRCYTHLFPSQHTWWLAASVIALNAIDWILFELLNIGNRELIDSIPVKYRVLAGLFQSISVRGGGFFVVGMATLRISLQLLYVVMMYISVYPVVITMRNSNVYEERSLGVYADEDADVESEDEDESEMKKLQSEYEKQQSGRLLKRAKTIKNHFGQSSQQQETNSHFVRQQLRAQLAHDTWWIVLATFLIMIIEADNFARNPEVFSVFNFLFEIVSAYGSVGLSLGVPWDAYSFCGSWSTLGKLLMILVMLRGRHRGLPVAIDKAVLLPGESQGQAEEEDGRIRVARTLTRSMGEP</sequence>
<accession>A0ACC3N5J6</accession>
<gene>
    <name evidence="1" type="ORF">LTR37_010299</name>
</gene>
<dbReference type="Proteomes" id="UP001281147">
    <property type="component" value="Unassembled WGS sequence"/>
</dbReference>
<organism evidence="1 2">
    <name type="scientific">Vermiconidia calcicola</name>
    <dbReference type="NCBI Taxonomy" id="1690605"/>
    <lineage>
        <taxon>Eukaryota</taxon>
        <taxon>Fungi</taxon>
        <taxon>Dikarya</taxon>
        <taxon>Ascomycota</taxon>
        <taxon>Pezizomycotina</taxon>
        <taxon>Dothideomycetes</taxon>
        <taxon>Dothideomycetidae</taxon>
        <taxon>Mycosphaerellales</taxon>
        <taxon>Extremaceae</taxon>
        <taxon>Vermiconidia</taxon>
    </lineage>
</organism>
<evidence type="ECO:0000313" key="2">
    <source>
        <dbReference type="Proteomes" id="UP001281147"/>
    </source>
</evidence>
<name>A0ACC3N5J6_9PEZI</name>
<dbReference type="EMBL" id="JAUTXU010000084">
    <property type="protein sequence ID" value="KAK3710456.1"/>
    <property type="molecule type" value="Genomic_DNA"/>
</dbReference>
<evidence type="ECO:0000313" key="1">
    <source>
        <dbReference type="EMBL" id="KAK3710456.1"/>
    </source>
</evidence>
<reference evidence="1" key="1">
    <citation type="submission" date="2023-07" db="EMBL/GenBank/DDBJ databases">
        <title>Black Yeasts Isolated from many extreme environments.</title>
        <authorList>
            <person name="Coleine C."/>
            <person name="Stajich J.E."/>
            <person name="Selbmann L."/>
        </authorList>
    </citation>
    <scope>NUCLEOTIDE SEQUENCE</scope>
    <source>
        <strain evidence="1">CCFEE 5714</strain>
    </source>
</reference>
<keyword evidence="2" id="KW-1185">Reference proteome</keyword>
<proteinExistence type="predicted"/>